<dbReference type="Pfam" id="PF02620">
    <property type="entry name" value="YceD"/>
    <property type="match status" value="1"/>
</dbReference>
<dbReference type="InterPro" id="IPR003772">
    <property type="entry name" value="YceD"/>
</dbReference>
<reference evidence="1" key="1">
    <citation type="submission" date="2020-05" db="EMBL/GenBank/DDBJ databases">
        <authorList>
            <person name="Chiriac C."/>
            <person name="Salcher M."/>
            <person name="Ghai R."/>
            <person name="Kavagutti S V."/>
        </authorList>
    </citation>
    <scope>NUCLEOTIDE SEQUENCE</scope>
</reference>
<proteinExistence type="predicted"/>
<name>A0A6J6G647_9ZZZZ</name>
<sequence>MAKPLIVNVVELLRWPGSKKEVSANIDVADFEFADARIIDTPIAIDLRLESLSTSIEVVGTATLSWAGDCRRCLAPVTSDLVVDFDEMYQREIIDPDAYAIENDQINLLPMVRENILLAIPIGPLCREDCPGFCPHCGLDLSVSTCDCDNSVSDPRWAGLESLKGILPDESV</sequence>
<dbReference type="PANTHER" id="PTHR34374">
    <property type="entry name" value="LARGE RIBOSOMAL RNA SUBUNIT ACCUMULATION PROTEIN YCED HOMOLOG 1, CHLOROPLASTIC"/>
    <property type="match status" value="1"/>
</dbReference>
<dbReference type="EMBL" id="CAEZUL010000025">
    <property type="protein sequence ID" value="CAB4594634.1"/>
    <property type="molecule type" value="Genomic_DNA"/>
</dbReference>
<evidence type="ECO:0000313" key="1">
    <source>
        <dbReference type="EMBL" id="CAB4594634.1"/>
    </source>
</evidence>
<protein>
    <submittedName>
        <fullName evidence="1">Unannotated protein</fullName>
    </submittedName>
</protein>
<organism evidence="1">
    <name type="scientific">freshwater metagenome</name>
    <dbReference type="NCBI Taxonomy" id="449393"/>
    <lineage>
        <taxon>unclassified sequences</taxon>
        <taxon>metagenomes</taxon>
        <taxon>ecological metagenomes</taxon>
    </lineage>
</organism>
<dbReference type="AlphaFoldDB" id="A0A6J6G647"/>
<accession>A0A6J6G647</accession>
<dbReference type="PANTHER" id="PTHR34374:SF1">
    <property type="entry name" value="LARGE RIBOSOMAL RNA SUBUNIT ACCUMULATION PROTEIN YCED HOMOLOG 1, CHLOROPLASTIC"/>
    <property type="match status" value="1"/>
</dbReference>
<gene>
    <name evidence="1" type="ORF">UFOPK1808_00360</name>
</gene>